<keyword evidence="5" id="KW-1185">Reference proteome</keyword>
<feature type="domain" description="Sulfotransferase" evidence="3">
    <location>
        <begin position="596"/>
        <end position="836"/>
    </location>
</feature>
<organism evidence="4 5">
    <name type="scientific">Strigamia maritima</name>
    <name type="common">European centipede</name>
    <name type="synonym">Geophilus maritimus</name>
    <dbReference type="NCBI Taxonomy" id="126957"/>
    <lineage>
        <taxon>Eukaryota</taxon>
        <taxon>Metazoa</taxon>
        <taxon>Ecdysozoa</taxon>
        <taxon>Arthropoda</taxon>
        <taxon>Myriapoda</taxon>
        <taxon>Chilopoda</taxon>
        <taxon>Pleurostigmophora</taxon>
        <taxon>Geophilomorpha</taxon>
        <taxon>Linotaeniidae</taxon>
        <taxon>Strigamia</taxon>
    </lineage>
</organism>
<dbReference type="PhylomeDB" id="T1JAZ7"/>
<feature type="domain" description="Sulfotransferase" evidence="3">
    <location>
        <begin position="100"/>
        <end position="335"/>
    </location>
</feature>
<sequence>MESLYSASTYVLKNKNVRRKLELALSSTSIFSRYVVFLLVPELRRVADDFKTMAKFESLGVDPLFPASGELFKLGGFYVNEIHGGPKARTWLDENFEARPDDIYVISYPKTGTTWAQEMVYVIGNDLDFAKANSKPLFERFPYLECLPSIETNLITNVDKDKPRYLKSHYPYSLLPQSVLDKKCKIIYTISNPKDTLVSYYNFARKNPFQEYNGDFEAMFKLFIKEEQINCGPFSRHVLEFWERRNEDNILILHFEDMKKFEAWLNFLGKSLTDDQVQQVAEHCKFDNMSKNPSTNYSNFCSGFMRKGQVGDWKNIFTDEMNEEMNEYVKLKFGKSVDPLLPGIGEVYKCNGFYLNHEHGGIECRKWLDENFEARPDDVYVASFPKTGTTWAQELVYVIGNDLNFEKAKSTRLMQRFPYAELRIITETPAIANLETYSNFFLAIAYTPFSKHILEFWERRNQDNILILMYEDMKKDMAPAVRSIASFLGKTLSDDQVQQVVKHCTFDNMKANPSIGLDVIDGFMRKGTVGDWRNFFTEEMNQQMDDYIHRHFDGTGVDPLLPGSGEVYKCNGFYLNHEHGGIECRKWLDENFEARPDDVYVASFPKTGTTWAQELVYVIGNDLNFEKAKSTRLMQRFPYAELRIITETPAIANLESPRYIKTHYPYSLLPQSIVDKNCKIVYTIRNPKDTLVSYYHFAKSNMLFQFQGDFSAFFKYFIEERAIAYFPFSKHILEFWERRNQDNILILMYEDMKKDMAPAVRSIASFLGKTLSDDQVQQVVKHCTFDNMKANPSTNYAGVIDGFMRKGTVGDWKNFFTEEMSQEMDDYIHRHFDGTGLNFNYDLCVAEK</sequence>
<reference evidence="4" key="2">
    <citation type="submission" date="2015-02" db="UniProtKB">
        <authorList>
            <consortium name="EnsemblMetazoa"/>
        </authorList>
    </citation>
    <scope>IDENTIFICATION</scope>
</reference>
<comment type="similarity">
    <text evidence="1">Belongs to the sulfotransferase 1 family.</text>
</comment>
<feature type="domain" description="Sulfotransferase" evidence="3">
    <location>
        <begin position="376"/>
        <end position="422"/>
    </location>
</feature>
<dbReference type="HOGENOM" id="CLU_336272_0_0_1"/>
<evidence type="ECO:0000313" key="5">
    <source>
        <dbReference type="Proteomes" id="UP000014500"/>
    </source>
</evidence>
<dbReference type="InterPro" id="IPR027417">
    <property type="entry name" value="P-loop_NTPase"/>
</dbReference>
<dbReference type="Pfam" id="PF00685">
    <property type="entry name" value="Sulfotransfer_1"/>
    <property type="match status" value="4"/>
</dbReference>
<dbReference type="AlphaFoldDB" id="T1JAZ7"/>
<dbReference type="SUPFAM" id="SSF52540">
    <property type="entry name" value="P-loop containing nucleoside triphosphate hydrolases"/>
    <property type="match status" value="3"/>
</dbReference>
<dbReference type="PANTHER" id="PTHR11783">
    <property type="entry name" value="SULFOTRANSFERASE SULT"/>
    <property type="match status" value="1"/>
</dbReference>
<evidence type="ECO:0000256" key="1">
    <source>
        <dbReference type="ARBA" id="ARBA00005771"/>
    </source>
</evidence>
<dbReference type="eggNOG" id="KOG1584">
    <property type="taxonomic scope" value="Eukaryota"/>
</dbReference>
<dbReference type="Gene3D" id="3.40.50.300">
    <property type="entry name" value="P-loop containing nucleotide triphosphate hydrolases"/>
    <property type="match status" value="3"/>
</dbReference>
<dbReference type="EMBL" id="JH432007">
    <property type="status" value="NOT_ANNOTATED_CDS"/>
    <property type="molecule type" value="Genomic_DNA"/>
</dbReference>
<dbReference type="STRING" id="126957.T1JAZ7"/>
<evidence type="ECO:0000259" key="3">
    <source>
        <dbReference type="Pfam" id="PF00685"/>
    </source>
</evidence>
<feature type="domain" description="Sulfotransferase" evidence="3">
    <location>
        <begin position="436"/>
        <end position="556"/>
    </location>
</feature>
<dbReference type="Proteomes" id="UP000014500">
    <property type="component" value="Unassembled WGS sequence"/>
</dbReference>
<keyword evidence="2" id="KW-0808">Transferase</keyword>
<evidence type="ECO:0000256" key="2">
    <source>
        <dbReference type="ARBA" id="ARBA00022679"/>
    </source>
</evidence>
<reference evidence="5" key="1">
    <citation type="submission" date="2011-05" db="EMBL/GenBank/DDBJ databases">
        <authorList>
            <person name="Richards S.R."/>
            <person name="Qu J."/>
            <person name="Jiang H."/>
            <person name="Jhangiani S.N."/>
            <person name="Agravi P."/>
            <person name="Goodspeed R."/>
            <person name="Gross S."/>
            <person name="Mandapat C."/>
            <person name="Jackson L."/>
            <person name="Mathew T."/>
            <person name="Pu L."/>
            <person name="Thornton R."/>
            <person name="Saada N."/>
            <person name="Wilczek-Boney K.B."/>
            <person name="Lee S."/>
            <person name="Kovar C."/>
            <person name="Wu Y."/>
            <person name="Scherer S.E."/>
            <person name="Worley K.C."/>
            <person name="Muzny D.M."/>
            <person name="Gibbs R."/>
        </authorList>
    </citation>
    <scope>NUCLEOTIDE SEQUENCE</scope>
    <source>
        <strain evidence="5">Brora</strain>
    </source>
</reference>
<dbReference type="EnsemblMetazoa" id="SMAR010925-RA">
    <property type="protein sequence ID" value="SMAR010925-PA"/>
    <property type="gene ID" value="SMAR010925"/>
</dbReference>
<dbReference type="InterPro" id="IPR000863">
    <property type="entry name" value="Sulfotransferase_dom"/>
</dbReference>
<proteinExistence type="inferred from homology"/>
<accession>T1JAZ7</accession>
<evidence type="ECO:0000313" key="4">
    <source>
        <dbReference type="EnsemblMetazoa" id="SMAR010925-PA"/>
    </source>
</evidence>
<name>T1JAZ7_STRMM</name>
<dbReference type="GO" id="GO:0008146">
    <property type="term" value="F:sulfotransferase activity"/>
    <property type="evidence" value="ECO:0007669"/>
    <property type="project" value="InterPro"/>
</dbReference>
<dbReference type="OMA" id="FCILPEQ"/>
<protein>
    <recommendedName>
        <fullName evidence="3">Sulfotransferase domain-containing protein</fullName>
    </recommendedName>
</protein>